<reference evidence="2 3" key="1">
    <citation type="submission" date="2016-03" db="EMBL/GenBank/DDBJ databases">
        <title>Comparative genomics of the ectomycorrhizal sister species Rhizopogon vinicolor and Rhizopogon vesiculosus (Basidiomycota: Boletales) reveals a divergence of the mating type B locus.</title>
        <authorList>
            <person name="Mujic A.B."/>
            <person name="Kuo A."/>
            <person name="Tritt A."/>
            <person name="Lipzen A."/>
            <person name="Chen C."/>
            <person name="Johnson J."/>
            <person name="Sharma A."/>
            <person name="Barry K."/>
            <person name="Grigoriev I.V."/>
            <person name="Spatafora J.W."/>
        </authorList>
    </citation>
    <scope>NUCLEOTIDE SEQUENCE [LARGE SCALE GENOMIC DNA]</scope>
    <source>
        <strain evidence="2 3">AM-OR11-056</strain>
    </source>
</reference>
<dbReference type="STRING" id="180088.A0A1J8RED5"/>
<feature type="non-terminal residue" evidence="2">
    <location>
        <position position="146"/>
    </location>
</feature>
<keyword evidence="3" id="KW-1185">Reference proteome</keyword>
<dbReference type="Proteomes" id="UP000183567">
    <property type="component" value="Unassembled WGS sequence"/>
</dbReference>
<sequence length="146" mass="16130">MPQNHQVTRPADEEDFEAEINAVSDDSDSDNGGEASGSDLDQLRTVLAVPGPDAQMHEVRKVSALTIAQQAYNATQSELRVLKRQYLTLSSAIPARSHNHVLKKTSPLDSKIAHQGQKYALYYQFWVANNLFPTTPQPNVDPRSAT</sequence>
<proteinExistence type="predicted"/>
<dbReference type="EMBL" id="LVVM01000722">
    <property type="protein sequence ID" value="OJA20130.1"/>
    <property type="molecule type" value="Genomic_DNA"/>
</dbReference>
<gene>
    <name evidence="2" type="ORF">AZE42_13429</name>
</gene>
<evidence type="ECO:0000256" key="1">
    <source>
        <dbReference type="SAM" id="MobiDB-lite"/>
    </source>
</evidence>
<dbReference type="AlphaFoldDB" id="A0A1J8RED5"/>
<dbReference type="OrthoDB" id="2691745at2759"/>
<comment type="caution">
    <text evidence="2">The sequence shown here is derived from an EMBL/GenBank/DDBJ whole genome shotgun (WGS) entry which is preliminary data.</text>
</comment>
<protein>
    <submittedName>
        <fullName evidence="2">Uncharacterized protein</fullName>
    </submittedName>
</protein>
<evidence type="ECO:0000313" key="2">
    <source>
        <dbReference type="EMBL" id="OJA20130.1"/>
    </source>
</evidence>
<organism evidence="2 3">
    <name type="scientific">Rhizopogon vesiculosus</name>
    <dbReference type="NCBI Taxonomy" id="180088"/>
    <lineage>
        <taxon>Eukaryota</taxon>
        <taxon>Fungi</taxon>
        <taxon>Dikarya</taxon>
        <taxon>Basidiomycota</taxon>
        <taxon>Agaricomycotina</taxon>
        <taxon>Agaricomycetes</taxon>
        <taxon>Agaricomycetidae</taxon>
        <taxon>Boletales</taxon>
        <taxon>Suillineae</taxon>
        <taxon>Rhizopogonaceae</taxon>
        <taxon>Rhizopogon</taxon>
    </lineage>
</organism>
<accession>A0A1J8RED5</accession>
<evidence type="ECO:0000313" key="3">
    <source>
        <dbReference type="Proteomes" id="UP000183567"/>
    </source>
</evidence>
<feature type="region of interest" description="Disordered" evidence="1">
    <location>
        <begin position="1"/>
        <end position="45"/>
    </location>
</feature>
<name>A0A1J8RED5_9AGAM</name>